<evidence type="ECO:0000256" key="2">
    <source>
        <dbReference type="ARBA" id="ARBA00022475"/>
    </source>
</evidence>
<dbReference type="AlphaFoldDB" id="A0AA46HW43"/>
<feature type="domain" description="Tyrosine-protein phosphatase" evidence="7">
    <location>
        <begin position="367"/>
        <end position="516"/>
    </location>
</feature>
<dbReference type="RefSeq" id="WP_243654583.1">
    <property type="nucleotide sequence ID" value="NZ_CP110416.1"/>
</dbReference>
<dbReference type="Proteomes" id="UP000294772">
    <property type="component" value="Unassembled WGS sequence"/>
</dbReference>
<evidence type="ECO:0000256" key="4">
    <source>
        <dbReference type="ARBA" id="ARBA00022801"/>
    </source>
</evidence>
<dbReference type="FunFam" id="3.90.190.10:FF:000157">
    <property type="entry name" value="Protein-tyrosine phosphatase"/>
    <property type="match status" value="1"/>
</dbReference>
<dbReference type="SMART" id="SM00404">
    <property type="entry name" value="PTPc_motif"/>
    <property type="match status" value="1"/>
</dbReference>
<dbReference type="InterPro" id="IPR003593">
    <property type="entry name" value="AAA+_ATPase"/>
</dbReference>
<dbReference type="InterPro" id="IPR029021">
    <property type="entry name" value="Prot-tyrosine_phosphatase-like"/>
</dbReference>
<evidence type="ECO:0000259" key="9">
    <source>
        <dbReference type="PROSITE" id="PS50893"/>
    </source>
</evidence>
<keyword evidence="5" id="KW-0067">ATP-binding</keyword>
<keyword evidence="3" id="KW-0547">Nucleotide-binding</keyword>
<name>A0AA46HW43_9BURK</name>
<dbReference type="GO" id="GO:0005524">
    <property type="term" value="F:ATP binding"/>
    <property type="evidence" value="ECO:0007669"/>
    <property type="project" value="UniProtKB-KW"/>
</dbReference>
<dbReference type="Pfam" id="PF00005">
    <property type="entry name" value="ABC_tran"/>
    <property type="match status" value="1"/>
</dbReference>
<keyword evidence="4" id="KW-0378">Hydrolase</keyword>
<protein>
    <submittedName>
        <fullName evidence="10">Atypical dual specificity phosphatase</fullName>
    </submittedName>
</protein>
<evidence type="ECO:0000259" key="7">
    <source>
        <dbReference type="PROSITE" id="PS50054"/>
    </source>
</evidence>
<feature type="domain" description="ABC transporter" evidence="9">
    <location>
        <begin position="22"/>
        <end position="260"/>
    </location>
</feature>
<dbReference type="SUPFAM" id="SSF52799">
    <property type="entry name" value="(Phosphotyrosine protein) phosphatases II"/>
    <property type="match status" value="1"/>
</dbReference>
<dbReference type="InterPro" id="IPR027417">
    <property type="entry name" value="P-loop_NTPase"/>
</dbReference>
<evidence type="ECO:0000313" key="10">
    <source>
        <dbReference type="EMBL" id="TCP07611.1"/>
    </source>
</evidence>
<dbReference type="InterPro" id="IPR000387">
    <property type="entry name" value="Tyr_Pase_dom"/>
</dbReference>
<organism evidence="10 11">
    <name type="scientific">Caldimonas thermodepolymerans</name>
    <dbReference type="NCBI Taxonomy" id="215580"/>
    <lineage>
        <taxon>Bacteria</taxon>
        <taxon>Pseudomonadati</taxon>
        <taxon>Pseudomonadota</taxon>
        <taxon>Betaproteobacteria</taxon>
        <taxon>Burkholderiales</taxon>
        <taxon>Sphaerotilaceae</taxon>
        <taxon>Caldimonas</taxon>
    </lineage>
</organism>
<dbReference type="InterPro" id="IPR016130">
    <property type="entry name" value="Tyr_Pase_AS"/>
</dbReference>
<dbReference type="SMART" id="SM00382">
    <property type="entry name" value="AAA"/>
    <property type="match status" value="1"/>
</dbReference>
<dbReference type="InterPro" id="IPR051120">
    <property type="entry name" value="ABC_AA/LPS_Transport"/>
</dbReference>
<comment type="caution">
    <text evidence="10">The sequence shown here is derived from an EMBL/GenBank/DDBJ whole genome shotgun (WGS) entry which is preliminary data.</text>
</comment>
<dbReference type="Gene3D" id="3.40.50.300">
    <property type="entry name" value="P-loop containing nucleotide triphosphate hydrolases"/>
    <property type="match status" value="1"/>
</dbReference>
<accession>A0AA46HW43</accession>
<reference evidence="10 11" key="1">
    <citation type="submission" date="2019-03" db="EMBL/GenBank/DDBJ databases">
        <title>Genomic Encyclopedia of Type Strains, Phase IV (KMG-IV): sequencing the most valuable type-strain genomes for metagenomic binning, comparative biology and taxonomic classification.</title>
        <authorList>
            <person name="Goeker M."/>
        </authorList>
    </citation>
    <scope>NUCLEOTIDE SEQUENCE [LARGE SCALE GENOMIC DNA]</scope>
    <source>
        <strain evidence="10 11">DSM 15264</strain>
    </source>
</reference>
<dbReference type="SUPFAM" id="SSF52540">
    <property type="entry name" value="P-loop containing nucleoside triphosphate hydrolases"/>
    <property type="match status" value="1"/>
</dbReference>
<keyword evidence="2" id="KW-1003">Cell membrane</keyword>
<dbReference type="Gene3D" id="3.90.190.10">
    <property type="entry name" value="Protein tyrosine phosphatase superfamily"/>
    <property type="match status" value="1"/>
</dbReference>
<dbReference type="GO" id="GO:0016887">
    <property type="term" value="F:ATP hydrolysis activity"/>
    <property type="evidence" value="ECO:0007669"/>
    <property type="project" value="InterPro"/>
</dbReference>
<dbReference type="GO" id="GO:0005886">
    <property type="term" value="C:plasma membrane"/>
    <property type="evidence" value="ECO:0007669"/>
    <property type="project" value="TreeGrafter"/>
</dbReference>
<evidence type="ECO:0000256" key="5">
    <source>
        <dbReference type="ARBA" id="ARBA00022840"/>
    </source>
</evidence>
<dbReference type="Pfam" id="PF22785">
    <property type="entry name" value="Tc-R-P"/>
    <property type="match status" value="1"/>
</dbReference>
<gene>
    <name evidence="10" type="ORF">EV676_104166</name>
</gene>
<dbReference type="PROSITE" id="PS00383">
    <property type="entry name" value="TYR_PHOSPHATASE_1"/>
    <property type="match status" value="1"/>
</dbReference>
<feature type="compositionally biased region" description="Pro residues" evidence="6">
    <location>
        <begin position="309"/>
        <end position="330"/>
    </location>
</feature>
<dbReference type="InterPro" id="IPR003595">
    <property type="entry name" value="Tyr_Pase_cat"/>
</dbReference>
<sequence>MSASPVLPSAESAHVYESHAVLSVQHLGVAFGTRVILADVDFELEAGGLHVLMGPMGTGKSTLLRSLAGLNRRSTRFAGWGKVVCLGRQLAPHEWGSDERLQLVQQQPRFLMLTVLEVLAEALRAQHGPLTPAQTAEQSEQLLRELDQTALLAHLRRRVVDLDTSLQRAVAILAAAARRPKILMIDEPATGLSDYDAHGLFDLIRRLRADATVMVVLHNLRHARSLATHMMLLAGGRIQASCSVDEFFDRPPNAVVRQFVTTGSCHLPAPDADPSTLADDATPPPPLPEAALHAIAAARRQDEEAAAAPPAPAAAAAPPPAVATPAPAPAVPAPPVRRYKVLQTNNGFELANSIAATALPSSLAPRGFSWVVPGRLAGCPMPGAVADIDYDLAALKRVGITKLITLTERDLDQAALRRHGLTNLHLPIRDREPPTVAQTHMLLTHMQRLLDKGESLAVHCLAGLGRTGTVLAAWLIREGGLAADEALKRIRRIDPAFVQSQEQEQFLFAYEQALTQQLL</sequence>
<dbReference type="EMBL" id="SLXF01000004">
    <property type="protein sequence ID" value="TCP07611.1"/>
    <property type="molecule type" value="Genomic_DNA"/>
</dbReference>
<keyword evidence="1" id="KW-0813">Transport</keyword>
<dbReference type="PANTHER" id="PTHR45772">
    <property type="entry name" value="CONSERVED COMPONENT OF ABC TRANSPORTER FOR NATURAL AMINO ACIDS-RELATED"/>
    <property type="match status" value="1"/>
</dbReference>
<evidence type="ECO:0000256" key="1">
    <source>
        <dbReference type="ARBA" id="ARBA00022448"/>
    </source>
</evidence>
<dbReference type="PROSITE" id="PS50056">
    <property type="entry name" value="TYR_PHOSPHATASE_2"/>
    <property type="match status" value="1"/>
</dbReference>
<evidence type="ECO:0000256" key="3">
    <source>
        <dbReference type="ARBA" id="ARBA00022741"/>
    </source>
</evidence>
<dbReference type="PROSITE" id="PS50054">
    <property type="entry name" value="TYR_PHOSPHATASE_DUAL"/>
    <property type="match status" value="1"/>
</dbReference>
<evidence type="ECO:0000256" key="6">
    <source>
        <dbReference type="SAM" id="MobiDB-lite"/>
    </source>
</evidence>
<dbReference type="InterPro" id="IPR003439">
    <property type="entry name" value="ABC_transporter-like_ATP-bd"/>
</dbReference>
<keyword evidence="2" id="KW-0472">Membrane</keyword>
<proteinExistence type="predicted"/>
<dbReference type="PROSITE" id="PS50893">
    <property type="entry name" value="ABC_TRANSPORTER_2"/>
    <property type="match status" value="1"/>
</dbReference>
<dbReference type="SMART" id="SM00195">
    <property type="entry name" value="DSPc"/>
    <property type="match status" value="1"/>
</dbReference>
<evidence type="ECO:0000313" key="11">
    <source>
        <dbReference type="Proteomes" id="UP000294772"/>
    </source>
</evidence>
<evidence type="ECO:0000259" key="8">
    <source>
        <dbReference type="PROSITE" id="PS50056"/>
    </source>
</evidence>
<dbReference type="InterPro" id="IPR020422">
    <property type="entry name" value="TYR_PHOSPHATASE_DUAL_dom"/>
</dbReference>
<feature type="domain" description="Tyrosine specific protein phosphatases" evidence="8">
    <location>
        <begin position="440"/>
        <end position="505"/>
    </location>
</feature>
<feature type="region of interest" description="Disordered" evidence="6">
    <location>
        <begin position="298"/>
        <end position="330"/>
    </location>
</feature>